<dbReference type="GeneID" id="37201611"/>
<dbReference type="VEuPathDB" id="FungiDB:BO97DRAFT_428812"/>
<organism evidence="1 2">
    <name type="scientific">Aspergillus homomorphus (strain CBS 101889)</name>
    <dbReference type="NCBI Taxonomy" id="1450537"/>
    <lineage>
        <taxon>Eukaryota</taxon>
        <taxon>Fungi</taxon>
        <taxon>Dikarya</taxon>
        <taxon>Ascomycota</taxon>
        <taxon>Pezizomycotina</taxon>
        <taxon>Eurotiomycetes</taxon>
        <taxon>Eurotiomycetidae</taxon>
        <taxon>Eurotiales</taxon>
        <taxon>Aspergillaceae</taxon>
        <taxon>Aspergillus</taxon>
        <taxon>Aspergillus subgen. Circumdati</taxon>
    </lineage>
</organism>
<dbReference type="RefSeq" id="XP_025547156.1">
    <property type="nucleotide sequence ID" value="XM_025697322.1"/>
</dbReference>
<dbReference type="OrthoDB" id="4203353at2759"/>
<accession>A0A395HJ99</accession>
<protein>
    <submittedName>
        <fullName evidence="1">Uncharacterized protein</fullName>
    </submittedName>
</protein>
<gene>
    <name evidence="1" type="ORF">BO97DRAFT_428812</name>
</gene>
<evidence type="ECO:0000313" key="1">
    <source>
        <dbReference type="EMBL" id="RAL08002.1"/>
    </source>
</evidence>
<name>A0A395HJ99_ASPHC</name>
<dbReference type="AlphaFoldDB" id="A0A395HJ99"/>
<reference evidence="1 2" key="1">
    <citation type="submission" date="2018-02" db="EMBL/GenBank/DDBJ databases">
        <title>The genomes of Aspergillus section Nigri reveals drivers in fungal speciation.</title>
        <authorList>
            <consortium name="DOE Joint Genome Institute"/>
            <person name="Vesth T.C."/>
            <person name="Nybo J."/>
            <person name="Theobald S."/>
            <person name="Brandl J."/>
            <person name="Frisvad J.C."/>
            <person name="Nielsen K.F."/>
            <person name="Lyhne E.K."/>
            <person name="Kogle M.E."/>
            <person name="Kuo A."/>
            <person name="Riley R."/>
            <person name="Clum A."/>
            <person name="Nolan M."/>
            <person name="Lipzen A."/>
            <person name="Salamov A."/>
            <person name="Henrissat B."/>
            <person name="Wiebenga A."/>
            <person name="De vries R.P."/>
            <person name="Grigoriev I.V."/>
            <person name="Mortensen U.H."/>
            <person name="Andersen M.R."/>
            <person name="Baker S.E."/>
        </authorList>
    </citation>
    <scope>NUCLEOTIDE SEQUENCE [LARGE SCALE GENOMIC DNA]</scope>
    <source>
        <strain evidence="1 2">CBS 101889</strain>
    </source>
</reference>
<proteinExistence type="predicted"/>
<sequence length="176" mass="18917">MSTGVIGAIANPANILIDEIGDVWRVDFAGGANPEFVFEGLYGTPEGDLEGLASITAGVTYLEVLVENRYVSHPLIVSHAGDAMYRSRNGKRRAKEEKESECVDTIWELMGLIGALKWARSKGAAGQAEIESMGMPSLLTAWGRTVGRSAIADDPVVEIVTTSAARLRNLVNLVER</sequence>
<dbReference type="EMBL" id="KZ824321">
    <property type="protein sequence ID" value="RAL08002.1"/>
    <property type="molecule type" value="Genomic_DNA"/>
</dbReference>
<keyword evidence="2" id="KW-1185">Reference proteome</keyword>
<dbReference type="Proteomes" id="UP000248961">
    <property type="component" value="Unassembled WGS sequence"/>
</dbReference>
<evidence type="ECO:0000313" key="2">
    <source>
        <dbReference type="Proteomes" id="UP000248961"/>
    </source>
</evidence>